<dbReference type="Pfam" id="PF14778">
    <property type="entry name" value="ODR4-like"/>
    <property type="match status" value="1"/>
</dbReference>
<dbReference type="EMBL" id="KL363191">
    <property type="protein sequence ID" value="KFD56882.1"/>
    <property type="molecule type" value="Genomic_DNA"/>
</dbReference>
<evidence type="ECO:0000256" key="4">
    <source>
        <dbReference type="ARBA" id="ARBA00022989"/>
    </source>
</evidence>
<dbReference type="GO" id="GO:0016020">
    <property type="term" value="C:membrane"/>
    <property type="evidence" value="ECO:0007669"/>
    <property type="project" value="UniProtKB-SubCell"/>
</dbReference>
<keyword evidence="4 6" id="KW-1133">Transmembrane helix</keyword>
<evidence type="ECO:0000256" key="1">
    <source>
        <dbReference type="ARBA" id="ARBA00004370"/>
    </source>
</evidence>
<name>A0A085MI36_9BILA</name>
<comment type="similarity">
    <text evidence="2">Belongs to the ODR-4 family.</text>
</comment>
<dbReference type="Proteomes" id="UP000030764">
    <property type="component" value="Unassembled WGS sequence"/>
</dbReference>
<reference evidence="7 9" key="1">
    <citation type="journal article" date="2014" name="Nat. Genet.">
        <title>Genome and transcriptome of the porcine whipworm Trichuris suis.</title>
        <authorList>
            <person name="Jex A.R."/>
            <person name="Nejsum P."/>
            <person name="Schwarz E.M."/>
            <person name="Hu L."/>
            <person name="Young N.D."/>
            <person name="Hall R.S."/>
            <person name="Korhonen P.K."/>
            <person name="Liao S."/>
            <person name="Thamsborg S."/>
            <person name="Xia J."/>
            <person name="Xu P."/>
            <person name="Wang S."/>
            <person name="Scheerlinck J.P."/>
            <person name="Hofmann A."/>
            <person name="Sternberg P.W."/>
            <person name="Wang J."/>
            <person name="Gasser R.B."/>
        </authorList>
    </citation>
    <scope>NUCLEOTIDE SEQUENCE [LARGE SCALE GENOMIC DNA]</scope>
    <source>
        <strain evidence="8">DCEP-RM93F</strain>
        <strain evidence="7">DCEP-RM93M</strain>
    </source>
</reference>
<dbReference type="InterPro" id="IPR029454">
    <property type="entry name" value="ODR-4-like"/>
</dbReference>
<evidence type="ECO:0000313" key="8">
    <source>
        <dbReference type="EMBL" id="KFD66118.1"/>
    </source>
</evidence>
<dbReference type="PANTHER" id="PTHR33966">
    <property type="entry name" value="PROTEIN ODR-4 HOMOLOG"/>
    <property type="match status" value="1"/>
</dbReference>
<dbReference type="PANTHER" id="PTHR33966:SF1">
    <property type="entry name" value="PROTEIN ODR-4 HOMOLOG"/>
    <property type="match status" value="1"/>
</dbReference>
<accession>A0A085MI36</accession>
<evidence type="ECO:0000313" key="9">
    <source>
        <dbReference type="Proteomes" id="UP000030764"/>
    </source>
</evidence>
<evidence type="ECO:0000256" key="2">
    <source>
        <dbReference type="ARBA" id="ARBA00010131"/>
    </source>
</evidence>
<feature type="transmembrane region" description="Helical" evidence="6">
    <location>
        <begin position="463"/>
        <end position="482"/>
    </location>
</feature>
<evidence type="ECO:0000256" key="3">
    <source>
        <dbReference type="ARBA" id="ARBA00022692"/>
    </source>
</evidence>
<dbReference type="GO" id="GO:0012505">
    <property type="term" value="C:endomembrane system"/>
    <property type="evidence" value="ECO:0007669"/>
    <property type="project" value="TreeGrafter"/>
</dbReference>
<comment type="subcellular location">
    <subcellularLocation>
        <location evidence="1">Membrane</location>
    </subcellularLocation>
</comment>
<keyword evidence="5 6" id="KW-0472">Membrane</keyword>
<protein>
    <submittedName>
        <fullName evidence="7">Uncharacterized protein</fullName>
    </submittedName>
</protein>
<dbReference type="Proteomes" id="UP000030758">
    <property type="component" value="Unassembled WGS sequence"/>
</dbReference>
<proteinExistence type="inferred from homology"/>
<evidence type="ECO:0000256" key="6">
    <source>
        <dbReference type="SAM" id="Phobius"/>
    </source>
</evidence>
<gene>
    <name evidence="7" type="ORF">M513_02139</name>
    <name evidence="8" type="ORF">M514_02139</name>
</gene>
<sequence length="485" mass="54561">MKIIINAKWKSFLDGLVEVHAKPEVLFALGFEAADSFYVGYFAECSDKYKADVDFQDGKDEITAVNNSNVNVEDNNWQQGADEVSKAGVSEQDFPDEECLYSRARQLLRMLPGGIEISGVVLVGSEPELGALEGTATRFLKRLRKLRDRHVMLKNEASLLTKHLFIAAIRNSWENCNIQLMQFSGTTVHIEVGPTFAVHDIFWCSLQSTVAENILDTCDGSVFGVDFQKRFVDLIIPYAQKLFDSCLLINGHVYDGHESTCVSEVLNKENSLAPLKAKFLLNSSDQRIVTEVEHNGSACARMQLTGILAIRAFFPSVCTIEEVVAAFRKDILRTLYIRGELHHEERLVTGEESESNSYRNLPRRVFVSLGCPGECFDICEYIMHDEDLSFLENEVSDFFRTRMDSSSVELDAEPLMSIQTKEFSLSPVSASGFSFLQKVFGHNAALMLQSAASMYEQLTASTVRILALAFMPFVIFWFFELIRTL</sequence>
<evidence type="ECO:0000313" key="7">
    <source>
        <dbReference type="EMBL" id="KFD56882.1"/>
    </source>
</evidence>
<keyword evidence="3 6" id="KW-0812">Transmembrane</keyword>
<organism evidence="7 9">
    <name type="scientific">Trichuris suis</name>
    <name type="common">pig whipworm</name>
    <dbReference type="NCBI Taxonomy" id="68888"/>
    <lineage>
        <taxon>Eukaryota</taxon>
        <taxon>Metazoa</taxon>
        <taxon>Ecdysozoa</taxon>
        <taxon>Nematoda</taxon>
        <taxon>Enoplea</taxon>
        <taxon>Dorylaimia</taxon>
        <taxon>Trichinellida</taxon>
        <taxon>Trichuridae</taxon>
        <taxon>Trichuris</taxon>
    </lineage>
</organism>
<dbReference type="EMBL" id="KL367527">
    <property type="protein sequence ID" value="KFD66118.1"/>
    <property type="molecule type" value="Genomic_DNA"/>
</dbReference>
<evidence type="ECO:0000256" key="5">
    <source>
        <dbReference type="ARBA" id="ARBA00023136"/>
    </source>
</evidence>
<keyword evidence="9" id="KW-1185">Reference proteome</keyword>
<dbReference type="GO" id="GO:0008104">
    <property type="term" value="P:intracellular protein localization"/>
    <property type="evidence" value="ECO:0007669"/>
    <property type="project" value="TreeGrafter"/>
</dbReference>
<dbReference type="AlphaFoldDB" id="A0A085MI36"/>